<feature type="domain" description="G-protein coupled receptors family 1 profile" evidence="6">
    <location>
        <begin position="71"/>
        <end position="344"/>
    </location>
</feature>
<evidence type="ECO:0000256" key="1">
    <source>
        <dbReference type="ARBA" id="ARBA00004370"/>
    </source>
</evidence>
<feature type="transmembrane region" description="Helical" evidence="5">
    <location>
        <begin position="285"/>
        <end position="309"/>
    </location>
</feature>
<dbReference type="InterPro" id="IPR000276">
    <property type="entry name" value="GPCR_Rhodpsn"/>
</dbReference>
<dbReference type="PRINTS" id="PR00237">
    <property type="entry name" value="GPCRRHODOPSN"/>
</dbReference>
<feature type="transmembrane region" description="Helical" evidence="5">
    <location>
        <begin position="125"/>
        <end position="154"/>
    </location>
</feature>
<feature type="transmembrane region" description="Helical" evidence="5">
    <location>
        <begin position="175"/>
        <end position="195"/>
    </location>
</feature>
<dbReference type="CDD" id="cd14978">
    <property type="entry name" value="7tmA_FMRFamide_R-like"/>
    <property type="match status" value="1"/>
</dbReference>
<keyword evidence="4 5" id="KW-0472">Membrane</keyword>
<evidence type="ECO:0000313" key="8">
    <source>
        <dbReference type="Proteomes" id="UP000507470"/>
    </source>
</evidence>
<dbReference type="Gene3D" id="1.20.1070.10">
    <property type="entry name" value="Rhodopsin 7-helix transmembrane proteins"/>
    <property type="match status" value="1"/>
</dbReference>
<comment type="subcellular location">
    <subcellularLocation>
        <location evidence="1">Membrane</location>
    </subcellularLocation>
</comment>
<dbReference type="InterPro" id="IPR052954">
    <property type="entry name" value="GPCR-Ligand_Int"/>
</dbReference>
<keyword evidence="8" id="KW-1185">Reference proteome</keyword>
<evidence type="ECO:0000313" key="7">
    <source>
        <dbReference type="EMBL" id="CAC5393223.1"/>
    </source>
</evidence>
<feature type="transmembrane region" description="Helical" evidence="5">
    <location>
        <begin position="238"/>
        <end position="258"/>
    </location>
</feature>
<proteinExistence type="predicted"/>
<dbReference type="InterPro" id="IPR017452">
    <property type="entry name" value="GPCR_Rhodpsn_7TM"/>
</dbReference>
<evidence type="ECO:0000256" key="2">
    <source>
        <dbReference type="ARBA" id="ARBA00022692"/>
    </source>
</evidence>
<dbReference type="GO" id="GO:0016020">
    <property type="term" value="C:membrane"/>
    <property type="evidence" value="ECO:0007669"/>
    <property type="project" value="UniProtKB-SubCell"/>
</dbReference>
<dbReference type="Proteomes" id="UP000507470">
    <property type="component" value="Unassembled WGS sequence"/>
</dbReference>
<dbReference type="PROSITE" id="PS50262">
    <property type="entry name" value="G_PROTEIN_RECEP_F1_2"/>
    <property type="match status" value="1"/>
</dbReference>
<dbReference type="OrthoDB" id="6276488at2759"/>
<feature type="transmembrane region" description="Helical" evidence="5">
    <location>
        <begin position="321"/>
        <end position="347"/>
    </location>
</feature>
<accession>A0A6J8CA03</accession>
<keyword evidence="3 5" id="KW-1133">Transmembrane helix</keyword>
<gene>
    <name evidence="7" type="ORF">MCOR_28099</name>
</gene>
<evidence type="ECO:0000256" key="5">
    <source>
        <dbReference type="SAM" id="Phobius"/>
    </source>
</evidence>
<dbReference type="PANTHER" id="PTHR46641">
    <property type="entry name" value="FMRFAMIDE RECEPTOR-RELATED"/>
    <property type="match status" value="1"/>
</dbReference>
<name>A0A6J8CA03_MYTCO</name>
<evidence type="ECO:0000259" key="6">
    <source>
        <dbReference type="PROSITE" id="PS50262"/>
    </source>
</evidence>
<sequence length="424" mass="48420">MVNLTTASKTDVETYVNRTVGISNRTRPMRQSYFIPWNNPHNVITKQTSDDTLFVLQCVIFPIITLFGSTGNIMSLVILIQKKLRNSTGVILIAITIADLSFLITNMARKSSCIISLIDEYVEEIYTATIFGPLFFVITSFSRISAWLVVLVSIERVIAVTFPMKIKIWVSKERMLMAVIVIYILTFIFLSPIAFQYTVGSMFNRRTNTTSYFISTSQFYSSYEDILTIHNEILGTVLFRYLPVFLTMLFNLIIIINLQRRSLRRKGMTTSKTDNKSEDKITRMLLIISAVCLLCTTPGSLLLLVSRFVDGFEFFGKYHNIFVVFSDLSLLLSMINSSVNFIIYMVCNKQFSEAYKKIFCRCGFISTMRKHKPTTTETSKVTTITTVGSTSTKEKISSFVPEETYTCDEKSKDQIRYSPTTEDI</sequence>
<reference evidence="7 8" key="1">
    <citation type="submission" date="2020-06" db="EMBL/GenBank/DDBJ databases">
        <authorList>
            <person name="Li R."/>
            <person name="Bekaert M."/>
        </authorList>
    </citation>
    <scope>NUCLEOTIDE SEQUENCE [LARGE SCALE GENOMIC DNA]</scope>
    <source>
        <strain evidence="8">wild</strain>
    </source>
</reference>
<dbReference type="Pfam" id="PF10324">
    <property type="entry name" value="7TM_GPCR_Srw"/>
    <property type="match status" value="1"/>
</dbReference>
<feature type="transmembrane region" description="Helical" evidence="5">
    <location>
        <begin position="87"/>
        <end position="105"/>
    </location>
</feature>
<dbReference type="GO" id="GO:0008528">
    <property type="term" value="F:G protein-coupled peptide receptor activity"/>
    <property type="evidence" value="ECO:0007669"/>
    <property type="project" value="InterPro"/>
</dbReference>
<dbReference type="InterPro" id="IPR019427">
    <property type="entry name" value="7TM_GPCR_serpentine_rcpt_Srw"/>
</dbReference>
<organism evidence="7 8">
    <name type="scientific">Mytilus coruscus</name>
    <name type="common">Sea mussel</name>
    <dbReference type="NCBI Taxonomy" id="42192"/>
    <lineage>
        <taxon>Eukaryota</taxon>
        <taxon>Metazoa</taxon>
        <taxon>Spiralia</taxon>
        <taxon>Lophotrochozoa</taxon>
        <taxon>Mollusca</taxon>
        <taxon>Bivalvia</taxon>
        <taxon>Autobranchia</taxon>
        <taxon>Pteriomorphia</taxon>
        <taxon>Mytilida</taxon>
        <taxon>Mytiloidea</taxon>
        <taxon>Mytilidae</taxon>
        <taxon>Mytilinae</taxon>
        <taxon>Mytilus</taxon>
    </lineage>
</organism>
<protein>
    <recommendedName>
        <fullName evidence="6">G-protein coupled receptors family 1 profile domain-containing protein</fullName>
    </recommendedName>
</protein>
<evidence type="ECO:0000256" key="4">
    <source>
        <dbReference type="ARBA" id="ARBA00023136"/>
    </source>
</evidence>
<evidence type="ECO:0000256" key="3">
    <source>
        <dbReference type="ARBA" id="ARBA00022989"/>
    </source>
</evidence>
<dbReference type="AlphaFoldDB" id="A0A6J8CA03"/>
<feature type="transmembrane region" description="Helical" evidence="5">
    <location>
        <begin position="54"/>
        <end position="80"/>
    </location>
</feature>
<dbReference type="SUPFAM" id="SSF81321">
    <property type="entry name" value="Family A G protein-coupled receptor-like"/>
    <property type="match status" value="1"/>
</dbReference>
<dbReference type="PANTHER" id="PTHR46641:SF2">
    <property type="entry name" value="FMRFAMIDE RECEPTOR"/>
    <property type="match status" value="1"/>
</dbReference>
<dbReference type="EMBL" id="CACVKT020005120">
    <property type="protein sequence ID" value="CAC5393223.1"/>
    <property type="molecule type" value="Genomic_DNA"/>
</dbReference>
<keyword evidence="2 5" id="KW-0812">Transmembrane</keyword>